<dbReference type="OrthoDB" id="5596707at2759"/>
<gene>
    <name evidence="1" type="ORF">BJ554DRAFT_7512</name>
</gene>
<dbReference type="AlphaFoldDB" id="A0A8H8DMI4"/>
<evidence type="ECO:0000313" key="2">
    <source>
        <dbReference type="Proteomes" id="UP000673691"/>
    </source>
</evidence>
<keyword evidence="2" id="KW-1185">Reference proteome</keyword>
<accession>A0A8H8DMI4</accession>
<dbReference type="EMBL" id="JAEFCI010000069">
    <property type="protein sequence ID" value="KAG5463790.1"/>
    <property type="molecule type" value="Genomic_DNA"/>
</dbReference>
<dbReference type="Proteomes" id="UP000673691">
    <property type="component" value="Unassembled WGS sequence"/>
</dbReference>
<organism evidence="1 2">
    <name type="scientific">Olpidium bornovanus</name>
    <dbReference type="NCBI Taxonomy" id="278681"/>
    <lineage>
        <taxon>Eukaryota</taxon>
        <taxon>Fungi</taxon>
        <taxon>Fungi incertae sedis</taxon>
        <taxon>Olpidiomycota</taxon>
        <taxon>Olpidiomycotina</taxon>
        <taxon>Olpidiomycetes</taxon>
        <taxon>Olpidiales</taxon>
        <taxon>Olpidiaceae</taxon>
        <taxon>Olpidium</taxon>
    </lineage>
</organism>
<name>A0A8H8DMI4_9FUNG</name>
<proteinExistence type="predicted"/>
<comment type="caution">
    <text evidence="1">The sequence shown here is derived from an EMBL/GenBank/DDBJ whole genome shotgun (WGS) entry which is preliminary data.</text>
</comment>
<sequence>MSPCTPSVIRAVGNNSNSNGAVGSEITVVKSLVVKEAGLPYDPRPGWTMVTSTGENPLAGAC</sequence>
<evidence type="ECO:0000313" key="1">
    <source>
        <dbReference type="EMBL" id="KAG5463790.1"/>
    </source>
</evidence>
<protein>
    <submittedName>
        <fullName evidence="1">Uncharacterized protein</fullName>
    </submittedName>
</protein>
<reference evidence="1 2" key="1">
    <citation type="journal article" name="Sci. Rep.">
        <title>Genome-scale phylogenetic analyses confirm Olpidium as the closest living zoosporic fungus to the non-flagellated, terrestrial fungi.</title>
        <authorList>
            <person name="Chang Y."/>
            <person name="Rochon D."/>
            <person name="Sekimoto S."/>
            <person name="Wang Y."/>
            <person name="Chovatia M."/>
            <person name="Sandor L."/>
            <person name="Salamov A."/>
            <person name="Grigoriev I.V."/>
            <person name="Stajich J.E."/>
            <person name="Spatafora J.W."/>
        </authorList>
    </citation>
    <scope>NUCLEOTIDE SEQUENCE [LARGE SCALE GENOMIC DNA]</scope>
    <source>
        <strain evidence="1">S191</strain>
    </source>
</reference>